<proteinExistence type="predicted"/>
<accession>D0LUM7</accession>
<dbReference type="Proteomes" id="UP000001880">
    <property type="component" value="Chromosome"/>
</dbReference>
<name>D0LUM7_HALO1</name>
<gene>
    <name evidence="1" type="ordered locus">Hoch_1363</name>
</gene>
<evidence type="ECO:0000313" key="2">
    <source>
        <dbReference type="Proteomes" id="UP000001880"/>
    </source>
</evidence>
<dbReference type="AlphaFoldDB" id="D0LUM7"/>
<organism evidence="1 2">
    <name type="scientific">Haliangium ochraceum (strain DSM 14365 / JCM 11303 / SMP-2)</name>
    <dbReference type="NCBI Taxonomy" id="502025"/>
    <lineage>
        <taxon>Bacteria</taxon>
        <taxon>Pseudomonadati</taxon>
        <taxon>Myxococcota</taxon>
        <taxon>Polyangia</taxon>
        <taxon>Haliangiales</taxon>
        <taxon>Kofleriaceae</taxon>
        <taxon>Haliangium</taxon>
    </lineage>
</organism>
<dbReference type="STRING" id="502025.Hoch_1363"/>
<dbReference type="HOGENOM" id="CLU_670328_0_0_7"/>
<evidence type="ECO:0000313" key="1">
    <source>
        <dbReference type="EMBL" id="ACY13917.1"/>
    </source>
</evidence>
<sequence>MLDHKMFQEIAEQVDALWRQQDRRYEAFASVSAEVLKQAKLVERIAPRELLHWVQSSAELPAQIAGENDYGDPAITLYRDERMRIEALFWADNANGVHQHKTPGAFCAIDGRRIHNEYDFIEPKEIWPGTIVGTLSRRSTELIAPGDVREIAAGYDFVHDQWFLDRHSLSISVRLLDNVATALPLIFFPPHLAWSNSVEGGKPTVQKRLNGLRMARNYSMDDYFSLVEAMVVGLDPSSAVAALIDAQPFCEGERFMQLFALACQHHQGLAPYLETVFAKAGRREFLEGFLKSCEQDDLRFFLGLVWSEADEEHFQKLLSSAYPDSDAAQLAARWCEAEDASVRRSLLPSFLAA</sequence>
<dbReference type="KEGG" id="hoh:Hoch_1363"/>
<protein>
    <submittedName>
        <fullName evidence="1">Uncharacterized protein</fullName>
    </submittedName>
</protein>
<dbReference type="eggNOG" id="ENOG50335VE">
    <property type="taxonomic scope" value="Bacteria"/>
</dbReference>
<keyword evidence="2" id="KW-1185">Reference proteome</keyword>
<dbReference type="EMBL" id="CP001804">
    <property type="protein sequence ID" value="ACY13917.1"/>
    <property type="molecule type" value="Genomic_DNA"/>
</dbReference>
<reference evidence="1 2" key="1">
    <citation type="journal article" date="2010" name="Stand. Genomic Sci.">
        <title>Complete genome sequence of Haliangium ochraceum type strain (SMP-2).</title>
        <authorList>
            <consortium name="US DOE Joint Genome Institute (JGI-PGF)"/>
            <person name="Ivanova N."/>
            <person name="Daum C."/>
            <person name="Lang E."/>
            <person name="Abt B."/>
            <person name="Kopitz M."/>
            <person name="Saunders E."/>
            <person name="Lapidus A."/>
            <person name="Lucas S."/>
            <person name="Glavina Del Rio T."/>
            <person name="Nolan M."/>
            <person name="Tice H."/>
            <person name="Copeland A."/>
            <person name="Cheng J.F."/>
            <person name="Chen F."/>
            <person name="Bruce D."/>
            <person name="Goodwin L."/>
            <person name="Pitluck S."/>
            <person name="Mavromatis K."/>
            <person name="Pati A."/>
            <person name="Mikhailova N."/>
            <person name="Chen A."/>
            <person name="Palaniappan K."/>
            <person name="Land M."/>
            <person name="Hauser L."/>
            <person name="Chang Y.J."/>
            <person name="Jeffries C.D."/>
            <person name="Detter J.C."/>
            <person name="Brettin T."/>
            <person name="Rohde M."/>
            <person name="Goker M."/>
            <person name="Bristow J."/>
            <person name="Markowitz V."/>
            <person name="Eisen J.A."/>
            <person name="Hugenholtz P."/>
            <person name="Kyrpides N.C."/>
            <person name="Klenk H.P."/>
        </authorList>
    </citation>
    <scope>NUCLEOTIDE SEQUENCE [LARGE SCALE GENOMIC DNA]</scope>
    <source>
        <strain evidence="2">DSM 14365 / CIP 107738 / JCM 11303 / AJ 13395 / SMP-2</strain>
    </source>
</reference>